<protein>
    <recommendedName>
        <fullName evidence="5">Ribosome maturation factor RimM</fullName>
    </recommendedName>
</protein>
<feature type="compositionally biased region" description="Pro residues" evidence="6">
    <location>
        <begin position="186"/>
        <end position="199"/>
    </location>
</feature>
<evidence type="ECO:0000256" key="6">
    <source>
        <dbReference type="SAM" id="MobiDB-lite"/>
    </source>
</evidence>
<sequence length="206" mass="21744">MAKTVKLENPVQLAVVGAAHGIKGEVRVKSFAEDPLALGRYGPLHTESGQALKVKDVRPAKNVVIVRFEGVSDRSAAEALTGQALYVDRSALPDQLEEEEFYHADLIGLPALDETGEKVGKVLAIHDFGAGDVLEIRPDSGPSVMVPFTREAVPEIDFEEGVIRLDSLAAGLGEDGEEAPGEDPDPPTPSEPSAPPRGPKPAGGNR</sequence>
<dbReference type="InterPro" id="IPR009000">
    <property type="entry name" value="Transl_B-barrel_sf"/>
</dbReference>
<feature type="domain" description="RimM N-terminal" evidence="7">
    <location>
        <begin position="13"/>
        <end position="90"/>
    </location>
</feature>
<dbReference type="RefSeq" id="WP_338529823.1">
    <property type="nucleotide sequence ID" value="NZ_CP030941.1"/>
</dbReference>
<dbReference type="InterPro" id="IPR002676">
    <property type="entry name" value="RimM_N"/>
</dbReference>
<dbReference type="Proteomes" id="UP001342418">
    <property type="component" value="Chromosome"/>
</dbReference>
<dbReference type="Gene3D" id="2.30.30.240">
    <property type="entry name" value="PRC-barrel domain"/>
    <property type="match status" value="1"/>
</dbReference>
<name>A0ABY5MJC3_9HYPH</name>
<comment type="similarity">
    <text evidence="5">Belongs to the RimM family.</text>
</comment>
<proteinExistence type="inferred from homology"/>
<organism evidence="9 10">
    <name type="scientific">Nitratireductor thuwali</name>
    <dbReference type="NCBI Taxonomy" id="2267699"/>
    <lineage>
        <taxon>Bacteria</taxon>
        <taxon>Pseudomonadati</taxon>
        <taxon>Pseudomonadota</taxon>
        <taxon>Alphaproteobacteria</taxon>
        <taxon>Hyphomicrobiales</taxon>
        <taxon>Phyllobacteriaceae</taxon>
        <taxon>Nitratireductor</taxon>
    </lineage>
</organism>
<dbReference type="InterPro" id="IPR011961">
    <property type="entry name" value="RimM"/>
</dbReference>
<dbReference type="EMBL" id="CP030941">
    <property type="protein sequence ID" value="UUP17492.1"/>
    <property type="molecule type" value="Genomic_DNA"/>
</dbReference>
<evidence type="ECO:0000259" key="7">
    <source>
        <dbReference type="Pfam" id="PF01782"/>
    </source>
</evidence>
<evidence type="ECO:0000256" key="2">
    <source>
        <dbReference type="ARBA" id="ARBA00022517"/>
    </source>
</evidence>
<comment type="subcellular location">
    <subcellularLocation>
        <location evidence="5">Cytoplasm</location>
    </subcellularLocation>
</comment>
<evidence type="ECO:0000256" key="3">
    <source>
        <dbReference type="ARBA" id="ARBA00022552"/>
    </source>
</evidence>
<keyword evidence="3 5" id="KW-0698">rRNA processing</keyword>
<dbReference type="Pfam" id="PF24986">
    <property type="entry name" value="PRC_RimM"/>
    <property type="match status" value="1"/>
</dbReference>
<accession>A0ABY5MJC3</accession>
<evidence type="ECO:0000256" key="1">
    <source>
        <dbReference type="ARBA" id="ARBA00022490"/>
    </source>
</evidence>
<keyword evidence="1 5" id="KW-0963">Cytoplasm</keyword>
<comment type="domain">
    <text evidence="5">The PRC barrel domain binds ribosomal protein uS19.</text>
</comment>
<dbReference type="InterPro" id="IPR036976">
    <property type="entry name" value="RimM_N_sf"/>
</dbReference>
<evidence type="ECO:0000313" key="10">
    <source>
        <dbReference type="Proteomes" id="UP001342418"/>
    </source>
</evidence>
<evidence type="ECO:0000313" key="9">
    <source>
        <dbReference type="EMBL" id="UUP17492.1"/>
    </source>
</evidence>
<dbReference type="SUPFAM" id="SSF50447">
    <property type="entry name" value="Translation proteins"/>
    <property type="match status" value="1"/>
</dbReference>
<dbReference type="HAMAP" id="MF_00014">
    <property type="entry name" value="Ribosome_mat_RimM"/>
    <property type="match status" value="1"/>
</dbReference>
<gene>
    <name evidence="5 9" type="primary">rimM</name>
    <name evidence="9" type="ORF">NTH_01960</name>
</gene>
<dbReference type="SUPFAM" id="SSF50346">
    <property type="entry name" value="PRC-barrel domain"/>
    <property type="match status" value="1"/>
</dbReference>
<dbReference type="NCBIfam" id="TIGR02273">
    <property type="entry name" value="16S_RimM"/>
    <property type="match status" value="1"/>
</dbReference>
<dbReference type="PANTHER" id="PTHR33692:SF1">
    <property type="entry name" value="RIBOSOME MATURATION FACTOR RIMM"/>
    <property type="match status" value="1"/>
</dbReference>
<feature type="compositionally biased region" description="Acidic residues" evidence="6">
    <location>
        <begin position="174"/>
        <end position="185"/>
    </location>
</feature>
<dbReference type="Gene3D" id="2.40.30.60">
    <property type="entry name" value="RimM"/>
    <property type="match status" value="1"/>
</dbReference>
<comment type="function">
    <text evidence="5">An accessory protein needed during the final step in the assembly of 30S ribosomal subunit, possibly for assembly of the head region. Essential for efficient processing of 16S rRNA. May be needed both before and after RbfA during the maturation of 16S rRNA. It has affinity for free ribosomal 30S subunits but not for 70S ribosomes.</text>
</comment>
<feature type="region of interest" description="Disordered" evidence="6">
    <location>
        <begin position="167"/>
        <end position="206"/>
    </location>
</feature>
<keyword evidence="2 5" id="KW-0690">Ribosome biogenesis</keyword>
<dbReference type="Pfam" id="PF01782">
    <property type="entry name" value="RimM"/>
    <property type="match status" value="1"/>
</dbReference>
<comment type="subunit">
    <text evidence="5">Binds ribosomal protein uS19.</text>
</comment>
<evidence type="ECO:0000256" key="5">
    <source>
        <dbReference type="HAMAP-Rule" id="MF_00014"/>
    </source>
</evidence>
<keyword evidence="10" id="KW-1185">Reference proteome</keyword>
<feature type="domain" description="Ribosome maturation factor RimM PRC barrel" evidence="8">
    <location>
        <begin position="104"/>
        <end position="166"/>
    </location>
</feature>
<evidence type="ECO:0000259" key="8">
    <source>
        <dbReference type="Pfam" id="PF24986"/>
    </source>
</evidence>
<dbReference type="InterPro" id="IPR056792">
    <property type="entry name" value="PRC_RimM"/>
</dbReference>
<evidence type="ECO:0000256" key="4">
    <source>
        <dbReference type="ARBA" id="ARBA00023186"/>
    </source>
</evidence>
<keyword evidence="4 5" id="KW-0143">Chaperone</keyword>
<dbReference type="PANTHER" id="PTHR33692">
    <property type="entry name" value="RIBOSOME MATURATION FACTOR RIMM"/>
    <property type="match status" value="1"/>
</dbReference>
<dbReference type="InterPro" id="IPR011033">
    <property type="entry name" value="PRC_barrel-like_sf"/>
</dbReference>
<reference evidence="9 10" key="1">
    <citation type="submission" date="2018-07" db="EMBL/GenBank/DDBJ databases">
        <title>Genome sequence of Nitratireductor thuwali#1536.</title>
        <authorList>
            <person name="Michoud G."/>
            <person name="Merlino G."/>
            <person name="Sefrji F.O."/>
            <person name="Daffonchio D."/>
        </authorList>
    </citation>
    <scope>NUCLEOTIDE SEQUENCE [LARGE SCALE GENOMIC DNA]</scope>
    <source>
        <strain evidence="10">Nit1536</strain>
    </source>
</reference>